<dbReference type="Proteomes" id="UP000198407">
    <property type="component" value="Unassembled WGS sequence"/>
</dbReference>
<name>A0A239M3N5_9PSED</name>
<evidence type="ECO:0000313" key="5">
    <source>
        <dbReference type="Proteomes" id="UP000198407"/>
    </source>
</evidence>
<dbReference type="InterPro" id="IPR003346">
    <property type="entry name" value="Transposase_20"/>
</dbReference>
<dbReference type="Pfam" id="PF01548">
    <property type="entry name" value="DEDD_Tnp_IS110"/>
    <property type="match status" value="1"/>
</dbReference>
<dbReference type="GO" id="GO:0004803">
    <property type="term" value="F:transposase activity"/>
    <property type="evidence" value="ECO:0007669"/>
    <property type="project" value="InterPro"/>
</dbReference>
<evidence type="ECO:0000313" key="4">
    <source>
        <dbReference type="EMBL" id="SNT37211.1"/>
    </source>
</evidence>
<keyword evidence="5" id="KW-1185">Reference proteome</keyword>
<evidence type="ECO:0000256" key="1">
    <source>
        <dbReference type="SAM" id="Coils"/>
    </source>
</evidence>
<dbReference type="OrthoDB" id="9795150at2"/>
<organism evidence="4 5">
    <name type="scientific">Pseudomonas japonica</name>
    <dbReference type="NCBI Taxonomy" id="256466"/>
    <lineage>
        <taxon>Bacteria</taxon>
        <taxon>Pseudomonadati</taxon>
        <taxon>Pseudomonadota</taxon>
        <taxon>Gammaproteobacteria</taxon>
        <taxon>Pseudomonadales</taxon>
        <taxon>Pseudomonadaceae</taxon>
        <taxon>Pseudomonas</taxon>
    </lineage>
</organism>
<evidence type="ECO:0000259" key="3">
    <source>
        <dbReference type="Pfam" id="PF02371"/>
    </source>
</evidence>
<feature type="domain" description="Transposase IS116/IS110/IS902 C-terminal" evidence="3">
    <location>
        <begin position="189"/>
        <end position="271"/>
    </location>
</feature>
<dbReference type="PANTHER" id="PTHR33055:SF13">
    <property type="entry name" value="TRANSPOSASE"/>
    <property type="match status" value="1"/>
</dbReference>
<dbReference type="Pfam" id="PF02371">
    <property type="entry name" value="Transposase_20"/>
    <property type="match status" value="1"/>
</dbReference>
<feature type="coiled-coil region" evidence="1">
    <location>
        <begin position="121"/>
        <end position="182"/>
    </location>
</feature>
<keyword evidence="1" id="KW-0175">Coiled coil</keyword>
<feature type="domain" description="Transposase IS110-like N-terminal" evidence="2">
    <location>
        <begin position="6"/>
        <end position="147"/>
    </location>
</feature>
<feature type="non-terminal residue" evidence="4">
    <location>
        <position position="311"/>
    </location>
</feature>
<accession>A0A239M3N5</accession>
<dbReference type="PANTHER" id="PTHR33055">
    <property type="entry name" value="TRANSPOSASE FOR INSERTION SEQUENCE ELEMENT IS1111A"/>
    <property type="match status" value="1"/>
</dbReference>
<evidence type="ECO:0000259" key="2">
    <source>
        <dbReference type="Pfam" id="PF01548"/>
    </source>
</evidence>
<dbReference type="InterPro" id="IPR047650">
    <property type="entry name" value="Transpos_IS110"/>
</dbReference>
<dbReference type="AlphaFoldDB" id="A0A239M3N5"/>
<protein>
    <submittedName>
        <fullName evidence="4">Transposase</fullName>
    </submittedName>
</protein>
<sequence>MISCFVGIDVSKATLDVAFWPERSKPFQLKNDPEGIAQMLVCLNEIEPERVVLEATGGYENAVFKALRVAGLNATRVNPKRSRAYADAVGQIAKTDRIDAQILAKFAQHLETKTLVEPSQARDELAELVKLRDQIREHRDDDRRRAKQATSAIALAFFASHIASLEAELKSLNKHIDIATKALDRNKVERLQAIKGIGRVTTAKLLAYLPELGLLTGREITALVGLAPYNNDSGSKSSPRHIEGGRYKVRGALYMAAWVMIRHTADFKARYNALIARGKCSKKAVVACMRVLLVRLNAMMRDGVSWKEHQH</sequence>
<gene>
    <name evidence="4" type="ORF">SAMN05444352_1611</name>
</gene>
<proteinExistence type="predicted"/>
<dbReference type="InterPro" id="IPR002525">
    <property type="entry name" value="Transp_IS110-like_N"/>
</dbReference>
<dbReference type="GO" id="GO:0006313">
    <property type="term" value="P:DNA transposition"/>
    <property type="evidence" value="ECO:0007669"/>
    <property type="project" value="InterPro"/>
</dbReference>
<dbReference type="GO" id="GO:0003677">
    <property type="term" value="F:DNA binding"/>
    <property type="evidence" value="ECO:0007669"/>
    <property type="project" value="InterPro"/>
</dbReference>
<dbReference type="EMBL" id="FZOL01000061">
    <property type="protein sequence ID" value="SNT37211.1"/>
    <property type="molecule type" value="Genomic_DNA"/>
</dbReference>
<dbReference type="RefSeq" id="WP_141137360.1">
    <property type="nucleotide sequence ID" value="NZ_FZOL01000061.1"/>
</dbReference>
<reference evidence="5" key="1">
    <citation type="submission" date="2017-06" db="EMBL/GenBank/DDBJ databases">
        <authorList>
            <person name="Varghese N."/>
            <person name="Submissions S."/>
        </authorList>
    </citation>
    <scope>NUCLEOTIDE SEQUENCE [LARGE SCALE GENOMIC DNA]</scope>
    <source>
        <strain evidence="5">DSM 22348</strain>
    </source>
</reference>